<dbReference type="Gene3D" id="3.40.50.410">
    <property type="entry name" value="von Willebrand factor, type A domain"/>
    <property type="match status" value="1"/>
</dbReference>
<protein>
    <recommendedName>
        <fullName evidence="5">PilC beta-propeller domain-containing protein</fullName>
    </recommendedName>
</protein>
<gene>
    <name evidence="3" type="ORF">P800_02893</name>
</gene>
<dbReference type="InterPro" id="IPR036465">
    <property type="entry name" value="vWFA_dom_sf"/>
</dbReference>
<dbReference type="RefSeq" id="WP_004644982.1">
    <property type="nucleotide sequence ID" value="NZ_KI530565.1"/>
</dbReference>
<dbReference type="EMBL" id="AYHO01000005">
    <property type="protein sequence ID" value="ESJ94786.1"/>
    <property type="molecule type" value="Genomic_DNA"/>
</dbReference>
<accession>A0ABP2ZBU6</accession>
<evidence type="ECO:0000256" key="2">
    <source>
        <dbReference type="SAM" id="SignalP"/>
    </source>
</evidence>
<feature type="region of interest" description="Disordered" evidence="1">
    <location>
        <begin position="249"/>
        <end position="284"/>
    </location>
</feature>
<feature type="compositionally biased region" description="Polar residues" evidence="1">
    <location>
        <begin position="249"/>
        <end position="265"/>
    </location>
</feature>
<reference evidence="3 4" key="1">
    <citation type="submission" date="2013-10" db="EMBL/GenBank/DDBJ databases">
        <title>The Genome Sequence of Acinetobacter lwoffii NIPH 512.</title>
        <authorList>
            <consortium name="The Broad Institute Genomics Platform"/>
            <consortium name="The Broad Institute Genome Sequencing Center for Infectious Disease"/>
            <person name="Cerqueira G."/>
            <person name="Feldgarden M."/>
            <person name="Courvalin P."/>
            <person name="Grillot-Courvalin C."/>
            <person name="Clermont D."/>
            <person name="Rocha E."/>
            <person name="Yoon E.-J."/>
            <person name="Nemec A."/>
            <person name="Young S.K."/>
            <person name="Zeng Q."/>
            <person name="Gargeya S."/>
            <person name="Fitzgerald M."/>
            <person name="Abouelleil A."/>
            <person name="Alvarado L."/>
            <person name="Berlin A.M."/>
            <person name="Chapman S.B."/>
            <person name="Gainer-Dewar J."/>
            <person name="Goldberg J."/>
            <person name="Gnerre S."/>
            <person name="Griggs A."/>
            <person name="Gujja S."/>
            <person name="Hansen M."/>
            <person name="Howarth C."/>
            <person name="Imamovic A."/>
            <person name="Ireland A."/>
            <person name="Larimer J."/>
            <person name="McCowan C."/>
            <person name="Murphy C."/>
            <person name="Pearson M."/>
            <person name="Poon T.W."/>
            <person name="Priest M."/>
            <person name="Roberts A."/>
            <person name="Saif S."/>
            <person name="Shea T."/>
            <person name="Sykes S."/>
            <person name="Wortman J."/>
            <person name="Nusbaum C."/>
            <person name="Birren B."/>
        </authorList>
    </citation>
    <scope>NUCLEOTIDE SEQUENCE [LARGE SCALE GENOMIC DNA]</scope>
    <source>
        <strain evidence="3 4">NIPH 512</strain>
    </source>
</reference>
<feature type="signal peptide" evidence="2">
    <location>
        <begin position="1"/>
        <end position="30"/>
    </location>
</feature>
<evidence type="ECO:0000313" key="4">
    <source>
        <dbReference type="Proteomes" id="UP000018465"/>
    </source>
</evidence>
<keyword evidence="2" id="KW-0732">Signal</keyword>
<evidence type="ECO:0000313" key="3">
    <source>
        <dbReference type="EMBL" id="ESJ94786.1"/>
    </source>
</evidence>
<name>A0ABP2ZBU6_ACILW</name>
<comment type="caution">
    <text evidence="3">The sequence shown here is derived from an EMBL/GenBank/DDBJ whole genome shotgun (WGS) entry which is preliminary data.</text>
</comment>
<feature type="chain" id="PRO_5047363247" description="PilC beta-propeller domain-containing protein" evidence="2">
    <location>
        <begin position="31"/>
        <end position="1195"/>
    </location>
</feature>
<sequence>MDKINHKNTLSAAVSMFMTLAVCYSVSAQASDIDIYSNTTSGKTTITMMLDTSGSMGNGLFYYSTFFGIFTGSHSTNSLQEDYGVCVNANSTRYESNSNIRTEVKTVTLSDNTTVNYTRYYCRVRNSSSEYTRLKDKGVCTESGTELRCFDRLTRLKDALIEVFQDAEIKDNNILIGLGQYSSSTSSIETSSNADGSTGRILVAAKPMDNTHSDNLIKAIVNLSPYGGTPTAHAYAEIGAYMLGRTTKGSSENAGSGFDKSNTTDIKQDNKYKSPFGTTLPSPTDTCNGQGIYFLTDGAPNSSNNSSKLMRRALGLSSDFSDSGGLPNGSEDNNQMSYVGAFAKKIRSDYNIKTAVVGFGKDFIVNENTLKLLEDPLTKKIKPYYDCSQLSGDAKNACNWGAKQHAQLPSNVGGFGNGGFYSAQSTQDIIDSIKYFVDDTKPPFDPVATGSPTLPQDALNPLRIQPYGYYASFLPKPQESTQLWVGNMNKYHIFNGELYNASKTIRLIKSDGSLDAAAKGLWTDEGMKGQLPLGLSTNGANEKIANRTLYTNREITGTAAPYAASEIGSLKKVNVTTLFGTGTTALFANDPDKNYWLNLLGYNVATTGIVTLADLATKPELRQVGSVMHSTPILLTQSGKISYTSGTIDTTDRDDYLLFGSTQGLLHVVRAGKNATDANRGKEVFAFAPNEMMQNQKNAFLSETSTTLGKNNLFYGIDAPWTAYTQYVAKADGTLTVNDSGRVAQNASGDDIAIKGLQWVYGGLRMGGKSYYALNLSDLDNPELKFHIDPANSKIYKSSSTTTGVTALSYMGQSWSKPTIAYVNFGGVKKLVMFVGGGYDPGYEDAAYDQNTTTGGGAGVYMFDANNGDLLWWTSANATAAGGAEAYTNVSATSINMKYSVVSQINAIDRDSDGLVDNLYFGDLGGQGFRVDLNNAATGTTASAKKANFAKRVVRLFDEHATGGASPRFYEMPSVSIHDSDDGYVAAVAFSSGNRSSPLVGAAGTNQAGSATSAVDGVFVAYDKDVAKMDLYGTPTLTTRTALSSLNSNMSTGVAINGNSGWKYTYSSTAGAYKGMNELYALDGMLYVNVFHRDGTGIGGSCGAGVKGDSYVYQFCLPTGKCPFNTTTSGVPNSVKLGAGILGAGLGQGRSSANNTGLIVNRPNTLNCTTSPNLPECQEFTTTAKLRQLRWYETR</sequence>
<dbReference type="Proteomes" id="UP000018465">
    <property type="component" value="Unassembled WGS sequence"/>
</dbReference>
<proteinExistence type="predicted"/>
<evidence type="ECO:0000256" key="1">
    <source>
        <dbReference type="SAM" id="MobiDB-lite"/>
    </source>
</evidence>
<evidence type="ECO:0008006" key="5">
    <source>
        <dbReference type="Google" id="ProtNLM"/>
    </source>
</evidence>
<keyword evidence="4" id="KW-1185">Reference proteome</keyword>
<organism evidence="3 4">
    <name type="scientific">Acinetobacter lwoffii NCTC 5866 = CIP 64.10 = NIPH 512</name>
    <dbReference type="NCBI Taxonomy" id="981327"/>
    <lineage>
        <taxon>Bacteria</taxon>
        <taxon>Pseudomonadati</taxon>
        <taxon>Pseudomonadota</taxon>
        <taxon>Gammaproteobacteria</taxon>
        <taxon>Moraxellales</taxon>
        <taxon>Moraxellaceae</taxon>
        <taxon>Acinetobacter</taxon>
    </lineage>
</organism>